<organism evidence="1 2">
    <name type="scientific">Caerostris extrusa</name>
    <name type="common">Bark spider</name>
    <name type="synonym">Caerostris bankana</name>
    <dbReference type="NCBI Taxonomy" id="172846"/>
    <lineage>
        <taxon>Eukaryota</taxon>
        <taxon>Metazoa</taxon>
        <taxon>Ecdysozoa</taxon>
        <taxon>Arthropoda</taxon>
        <taxon>Chelicerata</taxon>
        <taxon>Arachnida</taxon>
        <taxon>Araneae</taxon>
        <taxon>Araneomorphae</taxon>
        <taxon>Entelegynae</taxon>
        <taxon>Araneoidea</taxon>
        <taxon>Araneidae</taxon>
        <taxon>Caerostris</taxon>
    </lineage>
</organism>
<name>A0AAV4RPJ5_CAEEX</name>
<evidence type="ECO:0000313" key="2">
    <source>
        <dbReference type="Proteomes" id="UP001054945"/>
    </source>
</evidence>
<keyword evidence="2" id="KW-1185">Reference proteome</keyword>
<comment type="caution">
    <text evidence="1">The sequence shown here is derived from an EMBL/GenBank/DDBJ whole genome shotgun (WGS) entry which is preliminary data.</text>
</comment>
<reference evidence="1 2" key="1">
    <citation type="submission" date="2021-06" db="EMBL/GenBank/DDBJ databases">
        <title>Caerostris extrusa draft genome.</title>
        <authorList>
            <person name="Kono N."/>
            <person name="Arakawa K."/>
        </authorList>
    </citation>
    <scope>NUCLEOTIDE SEQUENCE [LARGE SCALE GENOMIC DNA]</scope>
</reference>
<proteinExistence type="predicted"/>
<dbReference type="AlphaFoldDB" id="A0AAV4RPJ5"/>
<gene>
    <name evidence="1" type="ORF">CEXT_50011</name>
</gene>
<accession>A0AAV4RPJ5</accession>
<dbReference type="Proteomes" id="UP001054945">
    <property type="component" value="Unassembled WGS sequence"/>
</dbReference>
<evidence type="ECO:0000313" key="1">
    <source>
        <dbReference type="EMBL" id="GIY23365.1"/>
    </source>
</evidence>
<sequence>MHFMYRTTKENEVAVQRTKLIGNCASVCRYRRIPAVEEGYPRIVQQNARWVFQSFTCSLPRLLPIANPVRLSRRAQ</sequence>
<protein>
    <submittedName>
        <fullName evidence="1">Uncharacterized protein</fullName>
    </submittedName>
</protein>
<dbReference type="EMBL" id="BPLR01008268">
    <property type="protein sequence ID" value="GIY23365.1"/>
    <property type="molecule type" value="Genomic_DNA"/>
</dbReference>